<proteinExistence type="predicted"/>
<dbReference type="Proteomes" id="UP001141806">
    <property type="component" value="Unassembled WGS sequence"/>
</dbReference>
<organism evidence="1 2">
    <name type="scientific">Protea cynaroides</name>
    <dbReference type="NCBI Taxonomy" id="273540"/>
    <lineage>
        <taxon>Eukaryota</taxon>
        <taxon>Viridiplantae</taxon>
        <taxon>Streptophyta</taxon>
        <taxon>Embryophyta</taxon>
        <taxon>Tracheophyta</taxon>
        <taxon>Spermatophyta</taxon>
        <taxon>Magnoliopsida</taxon>
        <taxon>Proteales</taxon>
        <taxon>Proteaceae</taxon>
        <taxon>Protea</taxon>
    </lineage>
</organism>
<comment type="caution">
    <text evidence="1">The sequence shown here is derived from an EMBL/GenBank/DDBJ whole genome shotgun (WGS) entry which is preliminary data.</text>
</comment>
<name>A0A9Q0H215_9MAGN</name>
<gene>
    <name evidence="1" type="ORF">NE237_024906</name>
</gene>
<keyword evidence="2" id="KW-1185">Reference proteome</keyword>
<sequence length="119" mass="13323">MSCFFGRSSMVGLRSRDVPEMPRFLGRPNKLGFFERPHFGGRPNKVGLCSKCRAFLVGQISSVFIVGSRQRCRAFLDCQISSVFKVRLCLLACSLKLGLRCKAAPEMPRFLGRSNKVGF</sequence>
<evidence type="ECO:0000313" key="1">
    <source>
        <dbReference type="EMBL" id="KAJ4957795.1"/>
    </source>
</evidence>
<evidence type="ECO:0000313" key="2">
    <source>
        <dbReference type="Proteomes" id="UP001141806"/>
    </source>
</evidence>
<reference evidence="1" key="1">
    <citation type="journal article" date="2023" name="Plant J.">
        <title>The genome of the king protea, Protea cynaroides.</title>
        <authorList>
            <person name="Chang J."/>
            <person name="Duong T.A."/>
            <person name="Schoeman C."/>
            <person name="Ma X."/>
            <person name="Roodt D."/>
            <person name="Barker N."/>
            <person name="Li Z."/>
            <person name="Van de Peer Y."/>
            <person name="Mizrachi E."/>
        </authorList>
    </citation>
    <scope>NUCLEOTIDE SEQUENCE</scope>
    <source>
        <tissue evidence="1">Young leaves</tissue>
    </source>
</reference>
<dbReference type="EMBL" id="JAMYWD010000010">
    <property type="protein sequence ID" value="KAJ4957795.1"/>
    <property type="molecule type" value="Genomic_DNA"/>
</dbReference>
<protein>
    <submittedName>
        <fullName evidence="1">Uncharacterized protein</fullName>
    </submittedName>
</protein>
<dbReference type="AlphaFoldDB" id="A0A9Q0H215"/>
<accession>A0A9Q0H215</accession>